<comment type="caution">
    <text evidence="1">The sequence shown here is derived from an EMBL/GenBank/DDBJ whole genome shotgun (WGS) entry which is preliminary data.</text>
</comment>
<evidence type="ECO:0000313" key="1">
    <source>
        <dbReference type="EMBL" id="KAL0470899.1"/>
    </source>
</evidence>
<dbReference type="EMBL" id="JAVLET010000004">
    <property type="protein sequence ID" value="KAL0470899.1"/>
    <property type="molecule type" value="Genomic_DNA"/>
</dbReference>
<protein>
    <submittedName>
        <fullName evidence="1">Uncharacterized protein</fullName>
    </submittedName>
</protein>
<gene>
    <name evidence="1" type="ORF">QR685DRAFT_267424</name>
</gene>
<sequence>MLDLNISKGPSSPLPLVAWGLAALLLSLDFRCCRCFWNHLHPTIGCWEGVPNSAQVSIIPPHSLSLALSVYVAQHTYRGPDLTNWTRNFEAQNTLFLTVNCLETVWIELIKNGQFI</sequence>
<proteinExistence type="predicted"/>
<dbReference type="Proteomes" id="UP001451303">
    <property type="component" value="Unassembled WGS sequence"/>
</dbReference>
<evidence type="ECO:0000313" key="2">
    <source>
        <dbReference type="Proteomes" id="UP001451303"/>
    </source>
</evidence>
<reference evidence="1 2" key="1">
    <citation type="submission" date="2023-09" db="EMBL/GenBank/DDBJ databases">
        <title>Multi-omics analysis of a traditional fermented food reveals byproduct-associated fungal strains for waste-to-food upcycling.</title>
        <authorList>
            <consortium name="Lawrence Berkeley National Laboratory"/>
            <person name="Rekdal V.M."/>
            <person name="Villalobos-Escobedo J.M."/>
            <person name="Rodriguez-Valeron N."/>
            <person name="Garcia M.O."/>
            <person name="Vasquez D.P."/>
            <person name="Damayanti I."/>
            <person name="Sorensen P.M."/>
            <person name="Baidoo E.E."/>
            <person name="De Carvalho A.C."/>
            <person name="Riley R."/>
            <person name="Lipzen A."/>
            <person name="He G."/>
            <person name="Yan M."/>
            <person name="Haridas S."/>
            <person name="Daum C."/>
            <person name="Yoshinaga Y."/>
            <person name="Ng V."/>
            <person name="Grigoriev I.V."/>
            <person name="Munk R."/>
            <person name="Nuraida L."/>
            <person name="Wijaya C.H."/>
            <person name="Morales P.-C."/>
            <person name="Keasling J.D."/>
        </authorList>
    </citation>
    <scope>NUCLEOTIDE SEQUENCE [LARGE SCALE GENOMIC DNA]</scope>
    <source>
        <strain evidence="1 2">FGSC 2613</strain>
    </source>
</reference>
<accession>A0ABR3DE85</accession>
<organism evidence="1 2">
    <name type="scientific">Neurospora intermedia</name>
    <dbReference type="NCBI Taxonomy" id="5142"/>
    <lineage>
        <taxon>Eukaryota</taxon>
        <taxon>Fungi</taxon>
        <taxon>Dikarya</taxon>
        <taxon>Ascomycota</taxon>
        <taxon>Pezizomycotina</taxon>
        <taxon>Sordariomycetes</taxon>
        <taxon>Sordariomycetidae</taxon>
        <taxon>Sordariales</taxon>
        <taxon>Sordariaceae</taxon>
        <taxon>Neurospora</taxon>
    </lineage>
</organism>
<name>A0ABR3DE85_NEUIN</name>
<keyword evidence="2" id="KW-1185">Reference proteome</keyword>